<sequence length="450" mass="48426">MSHTPGPPSPSNPPSVKTEPMSVNDNDKVLNQLREIIIDWASRLTLMERTSQTICESGLVVVNWLEDVPFPCALSVKKGITSMKLEERALLLAAFNHPTQHPLLVKKYDTSVPSDQPVIIGAPPPPNSAWEFGRRQFLNKKQTMDWKGPLHLRSSDQPGDGEPSGMVVHEDSQSNQDEDHSEQAPSGDSDLEWERNTWVVDSDQEIVPDSEGSDDGRHARSQRATSRSKADKDQMDVTPLKKPVKHTRFADSDDEVVSGSGGTSQPNDSGVEVANARVQKGSPVGQGTDDDDVPLCRTLPLWLRSSGPALLSTRKRNSKVDKPSRSTKVSSTKAPSTKAPSSKVPSSSVPSAKAASFKPPTSKSSKPPPAKLLPANTELTPQSKRVAHELFSKGNEGDNDKTPMAKGPRAGGQTTAVEANSLPVAFQPTVPPPRQASPTIPHAVSPSPPP</sequence>
<evidence type="ECO:0000313" key="3">
    <source>
        <dbReference type="Proteomes" id="UP000724874"/>
    </source>
</evidence>
<reference evidence="2" key="1">
    <citation type="submission" date="2020-11" db="EMBL/GenBank/DDBJ databases">
        <authorList>
            <consortium name="DOE Joint Genome Institute"/>
            <person name="Ahrendt S."/>
            <person name="Riley R."/>
            <person name="Andreopoulos W."/>
            <person name="LaButti K."/>
            <person name="Pangilinan J."/>
            <person name="Ruiz-duenas F.J."/>
            <person name="Barrasa J.M."/>
            <person name="Sanchez-Garcia M."/>
            <person name="Camarero S."/>
            <person name="Miyauchi S."/>
            <person name="Serrano A."/>
            <person name="Linde D."/>
            <person name="Babiker R."/>
            <person name="Drula E."/>
            <person name="Ayuso-Fernandez I."/>
            <person name="Pacheco R."/>
            <person name="Padilla G."/>
            <person name="Ferreira P."/>
            <person name="Barriuso J."/>
            <person name="Kellner H."/>
            <person name="Castanera R."/>
            <person name="Alfaro M."/>
            <person name="Ramirez L."/>
            <person name="Pisabarro A.G."/>
            <person name="Kuo A."/>
            <person name="Tritt A."/>
            <person name="Lipzen A."/>
            <person name="He G."/>
            <person name="Yan M."/>
            <person name="Ng V."/>
            <person name="Cullen D."/>
            <person name="Martin F."/>
            <person name="Rosso M.-N."/>
            <person name="Henrissat B."/>
            <person name="Hibbett D."/>
            <person name="Martinez A.T."/>
            <person name="Grigoriev I.V."/>
        </authorList>
    </citation>
    <scope>NUCLEOTIDE SEQUENCE</scope>
    <source>
        <strain evidence="2">AH 44721</strain>
    </source>
</reference>
<feature type="compositionally biased region" description="Acidic residues" evidence="1">
    <location>
        <begin position="202"/>
        <end position="213"/>
    </location>
</feature>
<comment type="caution">
    <text evidence="2">The sequence shown here is derived from an EMBL/GenBank/DDBJ whole genome shotgun (WGS) entry which is preliminary data.</text>
</comment>
<feature type="region of interest" description="Disordered" evidence="1">
    <location>
        <begin position="148"/>
        <end position="413"/>
    </location>
</feature>
<feature type="compositionally biased region" description="Low complexity" evidence="1">
    <location>
        <begin position="330"/>
        <end position="365"/>
    </location>
</feature>
<dbReference type="EMBL" id="JADNYJ010000014">
    <property type="protein sequence ID" value="KAF8907611.1"/>
    <property type="molecule type" value="Genomic_DNA"/>
</dbReference>
<feature type="region of interest" description="Disordered" evidence="1">
    <location>
        <begin position="1"/>
        <end position="23"/>
    </location>
</feature>
<feature type="compositionally biased region" description="Pro residues" evidence="1">
    <location>
        <begin position="1"/>
        <end position="13"/>
    </location>
</feature>
<feature type="compositionally biased region" description="Basic and acidic residues" evidence="1">
    <location>
        <begin position="386"/>
        <end position="403"/>
    </location>
</feature>
<name>A0A9P5NSH6_GYMJU</name>
<proteinExistence type="predicted"/>
<dbReference type="AlphaFoldDB" id="A0A9P5NSH6"/>
<evidence type="ECO:0000313" key="2">
    <source>
        <dbReference type="EMBL" id="KAF8907611.1"/>
    </source>
</evidence>
<dbReference type="Proteomes" id="UP000724874">
    <property type="component" value="Unassembled WGS sequence"/>
</dbReference>
<feature type="region of interest" description="Disordered" evidence="1">
    <location>
        <begin position="425"/>
        <end position="450"/>
    </location>
</feature>
<keyword evidence="3" id="KW-1185">Reference proteome</keyword>
<evidence type="ECO:0000256" key="1">
    <source>
        <dbReference type="SAM" id="MobiDB-lite"/>
    </source>
</evidence>
<feature type="compositionally biased region" description="Basic and acidic residues" evidence="1">
    <location>
        <begin position="168"/>
        <end position="182"/>
    </location>
</feature>
<protein>
    <submittedName>
        <fullName evidence="2">Uncharacterized protein</fullName>
    </submittedName>
</protein>
<organism evidence="2 3">
    <name type="scientific">Gymnopilus junonius</name>
    <name type="common">Spectacular rustgill mushroom</name>
    <name type="synonym">Gymnopilus spectabilis subsp. junonius</name>
    <dbReference type="NCBI Taxonomy" id="109634"/>
    <lineage>
        <taxon>Eukaryota</taxon>
        <taxon>Fungi</taxon>
        <taxon>Dikarya</taxon>
        <taxon>Basidiomycota</taxon>
        <taxon>Agaricomycotina</taxon>
        <taxon>Agaricomycetes</taxon>
        <taxon>Agaricomycetidae</taxon>
        <taxon>Agaricales</taxon>
        <taxon>Agaricineae</taxon>
        <taxon>Hymenogastraceae</taxon>
        <taxon>Gymnopilus</taxon>
    </lineage>
</organism>
<dbReference type="OrthoDB" id="2678497at2759"/>
<gene>
    <name evidence="2" type="ORF">CPB84DRAFT_1843833</name>
</gene>
<accession>A0A9P5NSH6</accession>